<dbReference type="AlphaFoldDB" id="A0A4R0YIY7"/>
<dbReference type="Pfam" id="PF00884">
    <property type="entry name" value="Sulfatase"/>
    <property type="match status" value="1"/>
</dbReference>
<keyword evidence="4" id="KW-0106">Calcium</keyword>
<keyword evidence="2" id="KW-0479">Metal-binding</keyword>
<dbReference type="GO" id="GO:0046872">
    <property type="term" value="F:metal ion binding"/>
    <property type="evidence" value="ECO:0007669"/>
    <property type="project" value="UniProtKB-KW"/>
</dbReference>
<evidence type="ECO:0000256" key="3">
    <source>
        <dbReference type="ARBA" id="ARBA00022801"/>
    </source>
</evidence>
<dbReference type="InterPro" id="IPR017850">
    <property type="entry name" value="Alkaline_phosphatase_core_sf"/>
</dbReference>
<comment type="caution">
    <text evidence="7">The sequence shown here is derived from an EMBL/GenBank/DDBJ whole genome shotgun (WGS) entry which is preliminary data.</text>
</comment>
<dbReference type="PANTHER" id="PTHR42693:SF43">
    <property type="entry name" value="BLL2667 PROTEIN"/>
    <property type="match status" value="1"/>
</dbReference>
<evidence type="ECO:0000256" key="2">
    <source>
        <dbReference type="ARBA" id="ARBA00022723"/>
    </source>
</evidence>
<keyword evidence="5" id="KW-0732">Signal</keyword>
<dbReference type="InterPro" id="IPR000917">
    <property type="entry name" value="Sulfatase_N"/>
</dbReference>
<sequence length="752" mass="82515">MPRTHTKHWPIRILAILALGTACIAWAADKTPSQDPWGPTPKAPANAPIIVLILLDDVGYADPSSFGGVAQTATLDRIANEGIRFTNFNTTGMCSPTRASLLSGHNHHAVGFGRVADWATDTPGYNSAWNPQTASIARILKDRGYSTAAIGKWHNTPEWEVSPVGPFDRWPTGLGFEYFYGFMNPGGDNPWEPSSLYRGTTPVEPVHTPGIEYHLTTDLVDHAMHWVHTHQALAPDKPYFLYFATGGTHAPHQVPADWVAKYRGKFDQGWDVLREEIFARQKRLGIVPPDTDLTPRPAEVPAWDALSADEKTLYARQMEVFAAYLAHTDYEVGRLVDDIRKGPGGDNTLVIYVVGDNGASGMEGIQGLMDNTKDVRAQLAHLDELGSAKHFNDYSAAWAWVGSTPFRWMKEVASHFGGLRVAMAISWPTGMATHGGTFGGFTHTNDVVPTVLQLIGIAAPATVDGIKQLPMDGVSFADALKGKPIPPAHRVQYFEMLGNRALYSDGWMASARHMTLWLKPFKDSFDADTWELFDLSKDFSQAHDLAKRYPDKLAAMKAQFDREARRNHVYPLANYVEGKDYGAPTAYGSRTQFDFVPPMPRIPTKALPKLPRHSFTLTANVEVPETGADGVLVQYGSRLGGFAWYVRQGRLTFANNVGGNVQEWSADSTLQPGTQVLKLTFKLDADGKAGVVSLFEGERLVGQRRVEKLGASVLGSFGVGRGYTSAVSSAYALPFGFSGRLRSLALTLDRDR</sequence>
<dbReference type="PROSITE" id="PS51257">
    <property type="entry name" value="PROKAR_LIPOPROTEIN"/>
    <property type="match status" value="1"/>
</dbReference>
<organism evidence="7 8">
    <name type="scientific">Dyella soli</name>
    <dbReference type="NCBI Taxonomy" id="522319"/>
    <lineage>
        <taxon>Bacteria</taxon>
        <taxon>Pseudomonadati</taxon>
        <taxon>Pseudomonadota</taxon>
        <taxon>Gammaproteobacteria</taxon>
        <taxon>Lysobacterales</taxon>
        <taxon>Rhodanobacteraceae</taxon>
        <taxon>Dyella</taxon>
    </lineage>
</organism>
<accession>A0A4R0YIY7</accession>
<evidence type="ECO:0000313" key="8">
    <source>
        <dbReference type="Proteomes" id="UP000291822"/>
    </source>
</evidence>
<dbReference type="SUPFAM" id="SSF53649">
    <property type="entry name" value="Alkaline phosphatase-like"/>
    <property type="match status" value="1"/>
</dbReference>
<evidence type="ECO:0000256" key="5">
    <source>
        <dbReference type="SAM" id="SignalP"/>
    </source>
</evidence>
<dbReference type="InterPro" id="IPR024607">
    <property type="entry name" value="Sulfatase_CS"/>
</dbReference>
<dbReference type="Proteomes" id="UP000291822">
    <property type="component" value="Unassembled WGS sequence"/>
</dbReference>
<protein>
    <submittedName>
        <fullName evidence="7">Arylsulfatase</fullName>
    </submittedName>
</protein>
<evidence type="ECO:0000256" key="1">
    <source>
        <dbReference type="ARBA" id="ARBA00008779"/>
    </source>
</evidence>
<feature type="chain" id="PRO_5020560006" evidence="5">
    <location>
        <begin position="28"/>
        <end position="752"/>
    </location>
</feature>
<dbReference type="PANTHER" id="PTHR42693">
    <property type="entry name" value="ARYLSULFATASE FAMILY MEMBER"/>
    <property type="match status" value="1"/>
</dbReference>
<comment type="similarity">
    <text evidence="1">Belongs to the sulfatase family.</text>
</comment>
<dbReference type="PROSITE" id="PS00149">
    <property type="entry name" value="SULFATASE_2"/>
    <property type="match status" value="1"/>
</dbReference>
<keyword evidence="3" id="KW-0378">Hydrolase</keyword>
<dbReference type="GO" id="GO:0016787">
    <property type="term" value="F:hydrolase activity"/>
    <property type="evidence" value="ECO:0007669"/>
    <property type="project" value="UniProtKB-KW"/>
</dbReference>
<dbReference type="CDD" id="cd16025">
    <property type="entry name" value="PAS_like"/>
    <property type="match status" value="1"/>
</dbReference>
<feature type="domain" description="Sulfatase N-terminal" evidence="6">
    <location>
        <begin position="48"/>
        <end position="457"/>
    </location>
</feature>
<evidence type="ECO:0000256" key="4">
    <source>
        <dbReference type="ARBA" id="ARBA00022837"/>
    </source>
</evidence>
<evidence type="ECO:0000313" key="7">
    <source>
        <dbReference type="EMBL" id="TCI06105.1"/>
    </source>
</evidence>
<proteinExistence type="inferred from homology"/>
<evidence type="ECO:0000259" key="6">
    <source>
        <dbReference type="Pfam" id="PF00884"/>
    </source>
</evidence>
<dbReference type="InterPro" id="IPR050738">
    <property type="entry name" value="Sulfatase"/>
</dbReference>
<dbReference type="EMBL" id="SJTG01000007">
    <property type="protein sequence ID" value="TCI06105.1"/>
    <property type="molecule type" value="Genomic_DNA"/>
</dbReference>
<gene>
    <name evidence="7" type="ORF">EZM97_34815</name>
</gene>
<dbReference type="Gene3D" id="3.40.720.10">
    <property type="entry name" value="Alkaline Phosphatase, subunit A"/>
    <property type="match status" value="1"/>
</dbReference>
<feature type="signal peptide" evidence="5">
    <location>
        <begin position="1"/>
        <end position="27"/>
    </location>
</feature>
<dbReference type="RefSeq" id="WP_131152531.1">
    <property type="nucleotide sequence ID" value="NZ_SJTG01000007.1"/>
</dbReference>
<name>A0A4R0YIY7_9GAMM</name>
<dbReference type="Gene3D" id="3.30.1120.10">
    <property type="match status" value="1"/>
</dbReference>
<keyword evidence="8" id="KW-1185">Reference proteome</keyword>
<reference evidence="7 8" key="1">
    <citation type="submission" date="2019-02" db="EMBL/GenBank/DDBJ databases">
        <title>Dyella amyloliquefaciens sp. nov., isolated from forest soil.</title>
        <authorList>
            <person name="Gao Z.-H."/>
            <person name="Qiu L.-H."/>
        </authorList>
    </citation>
    <scope>NUCLEOTIDE SEQUENCE [LARGE SCALE GENOMIC DNA]</scope>
    <source>
        <strain evidence="7 8">KACC 12747</strain>
    </source>
</reference>